<dbReference type="PANTHER" id="PTHR11947:SF3">
    <property type="entry name" value="[PYRUVATE DEHYDROGENASE (ACETYL-TRANSFERRING)] KINASE, MITOCHONDRIAL"/>
    <property type="match status" value="1"/>
</dbReference>
<evidence type="ECO:0000256" key="4">
    <source>
        <dbReference type="ARBA" id="ARBA00022777"/>
    </source>
</evidence>
<comment type="caution">
    <text evidence="10">The sequence shown here is derived from an EMBL/GenBank/DDBJ whole genome shotgun (WGS) entry which is preliminary data.</text>
</comment>
<dbReference type="GO" id="GO:0004740">
    <property type="term" value="F:pyruvate dehydrogenase (acetyl-transferring) kinase activity"/>
    <property type="evidence" value="ECO:0007669"/>
    <property type="project" value="UniProtKB-EC"/>
</dbReference>
<dbReference type="InterPro" id="IPR004358">
    <property type="entry name" value="Sig_transdc_His_kin-like_C"/>
</dbReference>
<keyword evidence="5 8" id="KW-0067">ATP-binding</keyword>
<dbReference type="STRING" id="478820.A0A196SGD2"/>
<evidence type="ECO:0000313" key="10">
    <source>
        <dbReference type="EMBL" id="OAO15029.1"/>
    </source>
</evidence>
<keyword evidence="6 8" id="KW-0496">Mitochondrion</keyword>
<comment type="similarity">
    <text evidence="1 8">Belongs to the PDK/BCKDK protein kinase family.</text>
</comment>
<gene>
    <name evidence="10" type="ORF">AV274_3245</name>
</gene>
<dbReference type="EMBL" id="LXWW01000183">
    <property type="protein sequence ID" value="OAO15029.1"/>
    <property type="molecule type" value="Genomic_DNA"/>
</dbReference>
<evidence type="ECO:0000256" key="6">
    <source>
        <dbReference type="ARBA" id="ARBA00023128"/>
    </source>
</evidence>
<dbReference type="Proteomes" id="UP000078348">
    <property type="component" value="Unassembled WGS sequence"/>
</dbReference>
<keyword evidence="10" id="KW-0670">Pyruvate</keyword>
<comment type="subcellular location">
    <subcellularLocation>
        <location evidence="8">Mitochondrion matrix</location>
    </subcellularLocation>
</comment>
<evidence type="ECO:0000256" key="2">
    <source>
        <dbReference type="ARBA" id="ARBA00022679"/>
    </source>
</evidence>
<dbReference type="GO" id="GO:0010906">
    <property type="term" value="P:regulation of glucose metabolic process"/>
    <property type="evidence" value="ECO:0007669"/>
    <property type="project" value="TreeGrafter"/>
</dbReference>
<evidence type="ECO:0000256" key="5">
    <source>
        <dbReference type="ARBA" id="ARBA00022840"/>
    </source>
</evidence>
<keyword evidence="2 8" id="KW-0808">Transferase</keyword>
<reference evidence="10 11" key="1">
    <citation type="submission" date="2016-05" db="EMBL/GenBank/DDBJ databases">
        <title>Nuclear genome of Blastocystis sp. subtype 1 NandII.</title>
        <authorList>
            <person name="Gentekaki E."/>
            <person name="Curtis B."/>
            <person name="Stairs C."/>
            <person name="Eme L."/>
            <person name="Herman E."/>
            <person name="Klimes V."/>
            <person name="Arias M.C."/>
            <person name="Elias M."/>
            <person name="Hilliou F."/>
            <person name="Klute M."/>
            <person name="Malik S.-B."/>
            <person name="Pightling A."/>
            <person name="Rachubinski R."/>
            <person name="Salas D."/>
            <person name="Schlacht A."/>
            <person name="Suga H."/>
            <person name="Archibald J."/>
            <person name="Ball S.G."/>
            <person name="Clark G."/>
            <person name="Dacks J."/>
            <person name="Van Der Giezen M."/>
            <person name="Tsaousis A."/>
            <person name="Roger A."/>
        </authorList>
    </citation>
    <scope>NUCLEOTIDE SEQUENCE [LARGE SCALE GENOMIC DNA]</scope>
    <source>
        <strain evidence="11">ATCC 50177 / NandII</strain>
    </source>
</reference>
<organism evidence="10 11">
    <name type="scientific">Blastocystis sp. subtype 1 (strain ATCC 50177 / NandII)</name>
    <dbReference type="NCBI Taxonomy" id="478820"/>
    <lineage>
        <taxon>Eukaryota</taxon>
        <taxon>Sar</taxon>
        <taxon>Stramenopiles</taxon>
        <taxon>Bigyra</taxon>
        <taxon>Opalozoa</taxon>
        <taxon>Opalinata</taxon>
        <taxon>Blastocystidae</taxon>
        <taxon>Blastocystis</taxon>
    </lineage>
</organism>
<dbReference type="InterPro" id="IPR036890">
    <property type="entry name" value="HATPase_C_sf"/>
</dbReference>
<proteinExistence type="inferred from homology"/>
<evidence type="ECO:0000256" key="8">
    <source>
        <dbReference type="RuleBase" id="RU366032"/>
    </source>
</evidence>
<dbReference type="SUPFAM" id="SSF69012">
    <property type="entry name" value="alpha-ketoacid dehydrogenase kinase, N-terminal domain"/>
    <property type="match status" value="1"/>
</dbReference>
<sequence length="444" mass="50566">MLSRASRSIRAVQRGCIRFVPPALIRGASTGKTENPNHPTPLSIEKLKYYAESQDNMPVRLSLAKFISTELPIRFAATTSVLSSLPCQLCDMPATIDLISLYNRCQGEITNMKIPKTIVEDTEFTAKLGRVQRDLQHVYPLMAAGVCQLKQKRCEREKNPLTEFENEMINVSLDDFVSLHISIIMLLGQYVKSLARPGGRIQNIDFSTVQKAIDRSTTLTEKFYGQAPSVRILFAKKMRPFDYIPSHMHHMIFEIMKNSMRATMEQMAKLGKKEPEPVNVIISHGENDITIKISDLGGGIPRSEMSKVWNYTYTSAAPPPWINRYFRYYDETEHDLYLNSHVNFDKYEFMGEGKENKFYTHSATHAIRSNKIDSDSGHIDDLLSYSPVMRDHYAGLGYGLPVSRIYSRYFGGELKLFSMEGYGTDVYLYLSSLSDELEQFCTSV</sequence>
<dbReference type="EC" id="2.7.11.-" evidence="8"/>
<dbReference type="Gene3D" id="1.20.140.20">
    <property type="entry name" value="Alpha-ketoacid/pyruvate dehydrogenase kinase, N-terminal domain"/>
    <property type="match status" value="1"/>
</dbReference>
<dbReference type="OrthoDB" id="241648at2759"/>
<accession>A0A196SGD2</accession>
<feature type="domain" description="Histidine kinase/HSP90-like ATPase" evidence="9">
    <location>
        <begin position="243"/>
        <end position="434"/>
    </location>
</feature>
<evidence type="ECO:0000256" key="3">
    <source>
        <dbReference type="ARBA" id="ARBA00022741"/>
    </source>
</evidence>
<evidence type="ECO:0000259" key="9">
    <source>
        <dbReference type="SMART" id="SM00387"/>
    </source>
</evidence>
<comment type="catalytic activity">
    <reaction evidence="7">
        <text>L-seryl-[pyruvate dehydrogenase E1 alpha subunit] + ATP = O-phospho-L-seryl-[pyruvate dehydrogenase E1 alpha subunit] + ADP + H(+)</text>
        <dbReference type="Rhea" id="RHEA:23052"/>
        <dbReference type="Rhea" id="RHEA-COMP:13689"/>
        <dbReference type="Rhea" id="RHEA-COMP:13690"/>
        <dbReference type="ChEBI" id="CHEBI:15378"/>
        <dbReference type="ChEBI" id="CHEBI:29999"/>
        <dbReference type="ChEBI" id="CHEBI:30616"/>
        <dbReference type="ChEBI" id="CHEBI:83421"/>
        <dbReference type="ChEBI" id="CHEBI:456216"/>
        <dbReference type="EC" id="2.7.11.2"/>
    </reaction>
</comment>
<dbReference type="SUPFAM" id="SSF55874">
    <property type="entry name" value="ATPase domain of HSP90 chaperone/DNA topoisomerase II/histidine kinase"/>
    <property type="match status" value="2"/>
</dbReference>
<dbReference type="InterPro" id="IPR036784">
    <property type="entry name" value="AK/P_DHK_N_sf"/>
</dbReference>
<protein>
    <recommendedName>
        <fullName evidence="8">Protein-serine/threonine kinase</fullName>
        <ecNumber evidence="8">2.7.11.-</ecNumber>
    </recommendedName>
</protein>
<dbReference type="SMART" id="SM00387">
    <property type="entry name" value="HATPase_c"/>
    <property type="match status" value="1"/>
</dbReference>
<dbReference type="InterPro" id="IPR018955">
    <property type="entry name" value="BCDHK/PDK_N"/>
</dbReference>
<dbReference type="InterPro" id="IPR003594">
    <property type="entry name" value="HATPase_dom"/>
</dbReference>
<dbReference type="Pfam" id="PF10436">
    <property type="entry name" value="BCDHK_Adom3"/>
    <property type="match status" value="1"/>
</dbReference>
<dbReference type="PANTHER" id="PTHR11947">
    <property type="entry name" value="PYRUVATE DEHYDROGENASE KINASE"/>
    <property type="match status" value="1"/>
</dbReference>
<keyword evidence="3 8" id="KW-0547">Nucleotide-binding</keyword>
<dbReference type="GO" id="GO:0005524">
    <property type="term" value="F:ATP binding"/>
    <property type="evidence" value="ECO:0007669"/>
    <property type="project" value="UniProtKB-UniRule"/>
</dbReference>
<name>A0A196SGD2_BLAHN</name>
<dbReference type="InterPro" id="IPR039028">
    <property type="entry name" value="BCKD/PDK"/>
</dbReference>
<evidence type="ECO:0000313" key="11">
    <source>
        <dbReference type="Proteomes" id="UP000078348"/>
    </source>
</evidence>
<keyword evidence="11" id="KW-1185">Reference proteome</keyword>
<dbReference type="AlphaFoldDB" id="A0A196SGD2"/>
<dbReference type="Gene3D" id="3.30.565.10">
    <property type="entry name" value="Histidine kinase-like ATPase, C-terminal domain"/>
    <property type="match status" value="1"/>
</dbReference>
<dbReference type="GO" id="GO:0005759">
    <property type="term" value="C:mitochondrial matrix"/>
    <property type="evidence" value="ECO:0007669"/>
    <property type="project" value="UniProtKB-SubCell"/>
</dbReference>
<evidence type="ECO:0000256" key="1">
    <source>
        <dbReference type="ARBA" id="ARBA00006155"/>
    </source>
</evidence>
<dbReference type="PRINTS" id="PR00344">
    <property type="entry name" value="BCTRLSENSOR"/>
</dbReference>
<evidence type="ECO:0000256" key="7">
    <source>
        <dbReference type="ARBA" id="ARBA00048201"/>
    </source>
</evidence>
<keyword evidence="4 8" id="KW-0418">Kinase</keyword>